<name>A0ACC1JEX9_9FUNG</name>
<evidence type="ECO:0000313" key="1">
    <source>
        <dbReference type="EMBL" id="KAJ1949473.1"/>
    </source>
</evidence>
<organism evidence="1 2">
    <name type="scientific">Linderina macrospora</name>
    <dbReference type="NCBI Taxonomy" id="4868"/>
    <lineage>
        <taxon>Eukaryota</taxon>
        <taxon>Fungi</taxon>
        <taxon>Fungi incertae sedis</taxon>
        <taxon>Zoopagomycota</taxon>
        <taxon>Kickxellomycotina</taxon>
        <taxon>Kickxellomycetes</taxon>
        <taxon>Kickxellales</taxon>
        <taxon>Kickxellaceae</taxon>
        <taxon>Linderina</taxon>
    </lineage>
</organism>
<reference evidence="1" key="1">
    <citation type="submission" date="2022-07" db="EMBL/GenBank/DDBJ databases">
        <title>Phylogenomic reconstructions and comparative analyses of Kickxellomycotina fungi.</title>
        <authorList>
            <person name="Reynolds N.K."/>
            <person name="Stajich J.E."/>
            <person name="Barry K."/>
            <person name="Grigoriev I.V."/>
            <person name="Crous P."/>
            <person name="Smith M.E."/>
        </authorList>
    </citation>
    <scope>NUCLEOTIDE SEQUENCE</scope>
    <source>
        <strain evidence="1">NRRL 5244</strain>
    </source>
</reference>
<gene>
    <name evidence="1" type="ORF">FBU59_001129</name>
</gene>
<evidence type="ECO:0000313" key="2">
    <source>
        <dbReference type="Proteomes" id="UP001150603"/>
    </source>
</evidence>
<dbReference type="Proteomes" id="UP001150603">
    <property type="component" value="Unassembled WGS sequence"/>
</dbReference>
<proteinExistence type="predicted"/>
<keyword evidence="2" id="KW-1185">Reference proteome</keyword>
<protein>
    <submittedName>
        <fullName evidence="1">Uncharacterized protein</fullName>
    </submittedName>
</protein>
<dbReference type="EMBL" id="JANBPW010000447">
    <property type="protein sequence ID" value="KAJ1949473.1"/>
    <property type="molecule type" value="Genomic_DNA"/>
</dbReference>
<comment type="caution">
    <text evidence="1">The sequence shown here is derived from an EMBL/GenBank/DDBJ whole genome shotgun (WGS) entry which is preliminary data.</text>
</comment>
<accession>A0ACC1JEX9</accession>
<sequence>MNRLLARSFSTTLARLQEYPYALRKIAHPPIAPSSAPHMPETMAALTFGAPENATRSSIVGWLKDSSAKIEPANFIENPDFTARIQAVLEKHAHEDPALQAQAAFQKSGWMNVADGRNPPPLGRTPAAEDILGAVLVEDKIIQPGSFQPNFVHRPVSLDGLFQLPAFLHDKLVDSL</sequence>